<feature type="transmembrane region" description="Helical" evidence="1">
    <location>
        <begin position="6"/>
        <end position="29"/>
    </location>
</feature>
<dbReference type="EMBL" id="BARS01008604">
    <property type="protein sequence ID" value="GAF81193.1"/>
    <property type="molecule type" value="Genomic_DNA"/>
</dbReference>
<gene>
    <name evidence="2" type="ORF">S01H1_16364</name>
</gene>
<accession>X0SJC4</accession>
<keyword evidence="1" id="KW-0472">Membrane</keyword>
<dbReference type="AlphaFoldDB" id="X0SJC4"/>
<keyword evidence="1" id="KW-1133">Transmembrane helix</keyword>
<protein>
    <submittedName>
        <fullName evidence="2">Uncharacterized protein</fullName>
    </submittedName>
</protein>
<feature type="transmembrane region" description="Helical" evidence="1">
    <location>
        <begin position="41"/>
        <end position="58"/>
    </location>
</feature>
<keyword evidence="1" id="KW-0812">Transmembrane</keyword>
<name>X0SJC4_9ZZZZ</name>
<evidence type="ECO:0000313" key="2">
    <source>
        <dbReference type="EMBL" id="GAF81193.1"/>
    </source>
</evidence>
<organism evidence="2">
    <name type="scientific">marine sediment metagenome</name>
    <dbReference type="NCBI Taxonomy" id="412755"/>
    <lineage>
        <taxon>unclassified sequences</taxon>
        <taxon>metagenomes</taxon>
        <taxon>ecological metagenomes</taxon>
    </lineage>
</organism>
<reference evidence="2" key="1">
    <citation type="journal article" date="2014" name="Front. Microbiol.">
        <title>High frequency of phylogenetically diverse reductive dehalogenase-homologous genes in deep subseafloor sedimentary metagenomes.</title>
        <authorList>
            <person name="Kawai M."/>
            <person name="Futagami T."/>
            <person name="Toyoda A."/>
            <person name="Takaki Y."/>
            <person name="Nishi S."/>
            <person name="Hori S."/>
            <person name="Arai W."/>
            <person name="Tsubouchi T."/>
            <person name="Morono Y."/>
            <person name="Uchiyama I."/>
            <person name="Ito T."/>
            <person name="Fujiyama A."/>
            <person name="Inagaki F."/>
            <person name="Takami H."/>
        </authorList>
    </citation>
    <scope>NUCLEOTIDE SEQUENCE</scope>
    <source>
        <strain evidence="2">Expedition CK06-06</strain>
    </source>
</reference>
<comment type="caution">
    <text evidence="2">The sequence shown here is derived from an EMBL/GenBank/DDBJ whole genome shotgun (WGS) entry which is preliminary data.</text>
</comment>
<evidence type="ECO:0000256" key="1">
    <source>
        <dbReference type="SAM" id="Phobius"/>
    </source>
</evidence>
<proteinExistence type="predicted"/>
<sequence>MPIVALVLMCLGGAGIITSLILFFTSAAWEDPRLERQMMGSFLVGQLILSIGIAYWLIHLTKLVGQ</sequence>